<dbReference type="Pfam" id="PF13620">
    <property type="entry name" value="CarboxypepD_reg"/>
    <property type="match status" value="1"/>
</dbReference>
<feature type="active site" description="Charge relay system" evidence="5">
    <location>
        <position position="418"/>
    </location>
</feature>
<reference evidence="8 9" key="1">
    <citation type="submission" date="2019-02" db="EMBL/GenBank/DDBJ databases">
        <title>Draft genome sequences of novel Actinobacteria.</title>
        <authorList>
            <person name="Sahin N."/>
            <person name="Ay H."/>
            <person name="Saygin H."/>
        </authorList>
    </citation>
    <scope>NUCLEOTIDE SEQUENCE [LARGE SCALE GENOMIC DNA]</scope>
    <source>
        <strain evidence="8 9">8K307</strain>
    </source>
</reference>
<dbReference type="InterPro" id="IPR036852">
    <property type="entry name" value="Peptidase_S8/S53_dom_sf"/>
</dbReference>
<dbReference type="InterPro" id="IPR023828">
    <property type="entry name" value="Peptidase_S8_Ser-AS"/>
</dbReference>
<name>A0A4R5A3R6_9ACTN</name>
<dbReference type="Pfam" id="PF01344">
    <property type="entry name" value="Kelch_1"/>
    <property type="match status" value="1"/>
</dbReference>
<dbReference type="Pfam" id="PF00082">
    <property type="entry name" value="Peptidase_S8"/>
    <property type="match status" value="1"/>
</dbReference>
<dbReference type="SUPFAM" id="SSF52743">
    <property type="entry name" value="Subtilisin-like"/>
    <property type="match status" value="1"/>
</dbReference>
<keyword evidence="4 5" id="KW-0720">Serine protease</keyword>
<gene>
    <name evidence="8" type="ORF">E1262_24315</name>
</gene>
<evidence type="ECO:0000256" key="5">
    <source>
        <dbReference type="PROSITE-ProRule" id="PRU01240"/>
    </source>
</evidence>
<evidence type="ECO:0000256" key="4">
    <source>
        <dbReference type="ARBA" id="ARBA00022825"/>
    </source>
</evidence>
<organism evidence="8 9">
    <name type="scientific">Jiangella aurantiaca</name>
    <dbReference type="NCBI Taxonomy" id="2530373"/>
    <lineage>
        <taxon>Bacteria</taxon>
        <taxon>Bacillati</taxon>
        <taxon>Actinomycetota</taxon>
        <taxon>Actinomycetes</taxon>
        <taxon>Jiangellales</taxon>
        <taxon>Jiangellaceae</taxon>
        <taxon>Jiangella</taxon>
    </lineage>
</organism>
<dbReference type="InterPro" id="IPR013784">
    <property type="entry name" value="Carb-bd-like_fold"/>
</dbReference>
<dbReference type="GO" id="GO:0004252">
    <property type="term" value="F:serine-type endopeptidase activity"/>
    <property type="evidence" value="ECO:0007669"/>
    <property type="project" value="UniProtKB-UniRule"/>
</dbReference>
<keyword evidence="6" id="KW-0732">Signal</keyword>
<keyword evidence="3 5" id="KW-0378">Hydrolase</keyword>
<dbReference type="PROSITE" id="PS00138">
    <property type="entry name" value="SUBTILASE_SER"/>
    <property type="match status" value="1"/>
</dbReference>
<dbReference type="Pfam" id="PF24681">
    <property type="entry name" value="Kelch_KLHDC2_KLHL20_DRC7"/>
    <property type="match status" value="1"/>
</dbReference>
<evidence type="ECO:0000256" key="2">
    <source>
        <dbReference type="ARBA" id="ARBA00022670"/>
    </source>
</evidence>
<accession>A0A4R5A3R6</accession>
<dbReference type="InterPro" id="IPR006652">
    <property type="entry name" value="Kelch_1"/>
</dbReference>
<evidence type="ECO:0000256" key="3">
    <source>
        <dbReference type="ARBA" id="ARBA00022801"/>
    </source>
</evidence>
<dbReference type="RefSeq" id="WP_132106505.1">
    <property type="nucleotide sequence ID" value="NZ_SMLB01000048.1"/>
</dbReference>
<dbReference type="OrthoDB" id="9813435at2"/>
<dbReference type="Gene3D" id="2.60.120.200">
    <property type="match status" value="1"/>
</dbReference>
<evidence type="ECO:0000259" key="7">
    <source>
        <dbReference type="Pfam" id="PF00082"/>
    </source>
</evidence>
<evidence type="ECO:0000313" key="8">
    <source>
        <dbReference type="EMBL" id="TDD65680.1"/>
    </source>
</evidence>
<dbReference type="PANTHER" id="PTHR43399:SF4">
    <property type="entry name" value="CELL WALL-ASSOCIATED PROTEASE"/>
    <property type="match status" value="1"/>
</dbReference>
<dbReference type="SUPFAM" id="SSF117281">
    <property type="entry name" value="Kelch motif"/>
    <property type="match status" value="1"/>
</dbReference>
<dbReference type="PRINTS" id="PR00723">
    <property type="entry name" value="SUBTILISIN"/>
</dbReference>
<feature type="active site" description="Charge relay system" evidence="5">
    <location>
        <position position="202"/>
    </location>
</feature>
<protein>
    <submittedName>
        <fullName evidence="8">Peptidase S8</fullName>
    </submittedName>
</protein>
<feature type="chain" id="PRO_5039699353" evidence="6">
    <location>
        <begin position="27"/>
        <end position="1469"/>
    </location>
</feature>
<comment type="similarity">
    <text evidence="1 5">Belongs to the peptidase S8 family.</text>
</comment>
<feature type="signal peptide" evidence="6">
    <location>
        <begin position="1"/>
        <end position="26"/>
    </location>
</feature>
<comment type="caution">
    <text evidence="8">The sequence shown here is derived from an EMBL/GenBank/DDBJ whole genome shotgun (WGS) entry which is preliminary data.</text>
</comment>
<dbReference type="SUPFAM" id="SSF49452">
    <property type="entry name" value="Starch-binding domain-like"/>
    <property type="match status" value="1"/>
</dbReference>
<feature type="active site" description="Charge relay system" evidence="5">
    <location>
        <position position="248"/>
    </location>
</feature>
<dbReference type="InterPro" id="IPR015500">
    <property type="entry name" value="Peptidase_S8_subtilisin-rel"/>
</dbReference>
<feature type="domain" description="Peptidase S8/S53" evidence="7">
    <location>
        <begin position="193"/>
        <end position="472"/>
    </location>
</feature>
<dbReference type="SMART" id="SM00612">
    <property type="entry name" value="Kelch"/>
    <property type="match status" value="5"/>
</dbReference>
<keyword evidence="9" id="KW-1185">Reference proteome</keyword>
<proteinExistence type="inferred from homology"/>
<dbReference type="Gene3D" id="2.120.10.80">
    <property type="entry name" value="Kelch-type beta propeller"/>
    <property type="match status" value="1"/>
</dbReference>
<dbReference type="PROSITE" id="PS51892">
    <property type="entry name" value="SUBTILASE"/>
    <property type="match status" value="1"/>
</dbReference>
<dbReference type="GO" id="GO:0030246">
    <property type="term" value="F:carbohydrate binding"/>
    <property type="evidence" value="ECO:0007669"/>
    <property type="project" value="InterPro"/>
</dbReference>
<dbReference type="InterPro" id="IPR051048">
    <property type="entry name" value="Peptidase_S8/S53_subtilisin"/>
</dbReference>
<dbReference type="Gene3D" id="2.60.40.1120">
    <property type="entry name" value="Carboxypeptidase-like, regulatory domain"/>
    <property type="match status" value="3"/>
</dbReference>
<dbReference type="Proteomes" id="UP000295217">
    <property type="component" value="Unassembled WGS sequence"/>
</dbReference>
<evidence type="ECO:0000313" key="9">
    <source>
        <dbReference type="Proteomes" id="UP000295217"/>
    </source>
</evidence>
<dbReference type="EMBL" id="SMLB01000048">
    <property type="protein sequence ID" value="TDD65680.1"/>
    <property type="molecule type" value="Genomic_DNA"/>
</dbReference>
<sequence>MSKQVRLGLGVAGAMVLAAAFLPVPAATADGAAAAPDPATADDAPATIEPQLRRQLAAADTAELWVRFDDQADLTEASAVADWTERGTAVAQALRQTAESSQAAVRAQLDAEGVEYEAFWATNAIRIPDGTEELAAELAAQPEVDSLHPARAYELPDPATTPADQARAAAAAVEWGIANINADDVWDQYGATGQGITVASIDSGVQYDHPALVGQYRGANPDGTFDHAYNWFDARGVCDGAPCDDHGHGTHTMGTMAGDDAGGSAIGVAPGARWIATNGCCTDEALIASGQWLLEPTDPHGEHPDAGRRPHVVNNSWGSELPSTDPFMEDVSRAWAASGIFGVWANGNLGPRCLTSSSPGSRTVNYSVGAYDVNDAIAGFSGRGAGQDGEIKPNLSAPGVDVRSAWPGGGYVEADGTSMAAPHVAGAIALAWSAAPALVGEVESTVELLDGTARDTANGECGGAGADNNVFGEGRLDALALLDSAPVGETGTLVTTATDAGTGDPIPGALVTITGPVERERTTGDDGTFTVPLRVGDYEVTATAFGYLPRTASVHVTENETVAVELALQRQDTVTVSGRVIDGSGQGWPLYAQVTVHGMPGGTVHTSPDDGRYAIDVPVGASYALSIVSEYAGYQPASTVLVAGDEDVTADVTLAREAGRCTTAGYAYAYTGGGADFDHGLPDGWTVTDGNGSGEVWAFDDPYDKGNLTGGSEASASVQSPGLGVYIDSTLTTPVYDLSDDAAPVIGFRQALIQLSDIADVDLSVDGGATWSTVLRQTRVDERAGAEKTIPIPQAAGQPAVQVRFRYHNARFSSYSWQLDDVYVGSRECVPVAGGLVIGTVSDANTGAPLTGARVADTAAPLDPVLSVATADDPALPDGFYALFAAGTSPRLSADADRYARGEAAVHIDAGGVTRHDIALAAGRLEVSDGVDAALELGGAAEHTVTVTNTGTAPVAVQLTERQGDTTILRPDGSTVSRAEIAASPGAPIVRVEGDASPLGYDPAAAAGAAPAAAAAAASPGDGPWTDLAAYPMPVLDNAVGELNGRLFSVGGIGGTGVLDWVSAGWSYDPAMLRWEPIADLPQAREAAMGAVIGDLFYVTGGRWSDQRPKSDTWAYDPFTDRWTARAKAPMPVYGAGRAVLDGQLYVVGGCDNNCGRDTVYRYDPPTNTWSTLAPYPISTSRQACAGIDGRVYCAGGIQRDGRISDHTYAYDPATNTWTRVADLPAARWGMAYTGASDELIVAGGYDGSAITNESWAYDPGADAWLDLPAPANVLYRSGSTCGLNRVGGSDRTGFFPVTTVDQLPTYGDCRPADVPWLSVDGGAAVLEPGESTQVTLHLAADVAQPGTYEGGVWIREDTPYAVAPVDVSMTVEVPRRWGALVGTVTGAACGEDGTAGVAVAGANVLIDGRGADATVRTDRGGRFLRWVDRADMPLTLTTTADGYETDSRRIRPPTSGPSIVEVELACTG</sequence>
<dbReference type="GO" id="GO:0006508">
    <property type="term" value="P:proteolysis"/>
    <property type="evidence" value="ECO:0007669"/>
    <property type="project" value="UniProtKB-KW"/>
</dbReference>
<keyword evidence="2 5" id="KW-0645">Protease</keyword>
<dbReference type="InterPro" id="IPR000209">
    <property type="entry name" value="Peptidase_S8/S53_dom"/>
</dbReference>
<evidence type="ECO:0000256" key="6">
    <source>
        <dbReference type="SAM" id="SignalP"/>
    </source>
</evidence>
<dbReference type="InterPro" id="IPR008969">
    <property type="entry name" value="CarboxyPept-like_regulatory"/>
</dbReference>
<evidence type="ECO:0000256" key="1">
    <source>
        <dbReference type="ARBA" id="ARBA00011073"/>
    </source>
</evidence>
<dbReference type="Gene3D" id="3.40.50.200">
    <property type="entry name" value="Peptidase S8/S53 domain"/>
    <property type="match status" value="1"/>
</dbReference>
<dbReference type="PANTHER" id="PTHR43399">
    <property type="entry name" value="SUBTILISIN-RELATED"/>
    <property type="match status" value="1"/>
</dbReference>
<dbReference type="SUPFAM" id="SSF49464">
    <property type="entry name" value="Carboxypeptidase regulatory domain-like"/>
    <property type="match status" value="2"/>
</dbReference>
<dbReference type="InterPro" id="IPR015915">
    <property type="entry name" value="Kelch-typ_b-propeller"/>
</dbReference>